<accession>A0A2P6Q921</accession>
<dbReference type="PANTHER" id="PTHR33710:SF77">
    <property type="entry name" value="DNASE I-LIKE SUPERFAMILY PROTEIN"/>
    <property type="match status" value="1"/>
</dbReference>
<dbReference type="InterPro" id="IPR036691">
    <property type="entry name" value="Endo/exonu/phosph_ase_sf"/>
</dbReference>
<dbReference type="Gene3D" id="3.60.10.10">
    <property type="entry name" value="Endonuclease/exonuclease/phosphatase"/>
    <property type="match status" value="1"/>
</dbReference>
<keyword evidence="2" id="KW-0378">Hydrolase</keyword>
<gene>
    <name evidence="2" type="ORF">RchiOBHm_Chr5g0027201</name>
</gene>
<keyword evidence="2" id="KW-0540">Nuclease</keyword>
<evidence type="ECO:0000313" key="2">
    <source>
        <dbReference type="EMBL" id="PRQ30675.1"/>
    </source>
</evidence>
<dbReference type="GO" id="GO:0004519">
    <property type="term" value="F:endonuclease activity"/>
    <property type="evidence" value="ECO:0007669"/>
    <property type="project" value="UniProtKB-KW"/>
</dbReference>
<name>A0A2P6Q921_ROSCH</name>
<sequence length="260" mass="30401">MNCISWNCQGLGRSLTVQTLREIIRSHDNNFIFLSETHKSDYYVDRVRRQLGYSKGYNVAPVNTAGGLSLWWRPGFLVEVTDFSKYFIDTRIRAQGSNEVIRVTWMYGPPYGDEKAAFWDYWSNLQIINAIPWLVIGDLNELVEQYEREGGSHWNSSRRSYLRTFISSHSLLDPGFKGQRFTWARVEDGVTRLQERLDRSLVSESWLLKWPNSCLTHLARVGFDHNPLFFSSDPLVTKRKSSFKFEAYWAEESESFQIVK</sequence>
<evidence type="ECO:0000313" key="3">
    <source>
        <dbReference type="Proteomes" id="UP000238479"/>
    </source>
</evidence>
<dbReference type="Gramene" id="PRQ30675">
    <property type="protein sequence ID" value="PRQ30675"/>
    <property type="gene ID" value="RchiOBHm_Chr5g0027201"/>
</dbReference>
<proteinExistence type="predicted"/>
<keyword evidence="2" id="KW-0255">Endonuclease</keyword>
<dbReference type="AlphaFoldDB" id="A0A2P6Q921"/>
<dbReference type="EMBL" id="PDCK01000043">
    <property type="protein sequence ID" value="PRQ30675.1"/>
    <property type="molecule type" value="Genomic_DNA"/>
</dbReference>
<keyword evidence="3" id="KW-1185">Reference proteome</keyword>
<dbReference type="STRING" id="74649.A0A2P6Q921"/>
<feature type="domain" description="Endonuclease/exonuclease/phosphatase" evidence="1">
    <location>
        <begin position="4"/>
        <end position="211"/>
    </location>
</feature>
<dbReference type="InterPro" id="IPR005135">
    <property type="entry name" value="Endo/exonuclease/phosphatase"/>
</dbReference>
<keyword evidence="2" id="KW-0269">Exonuclease</keyword>
<dbReference type="Pfam" id="PF03372">
    <property type="entry name" value="Exo_endo_phos"/>
    <property type="match status" value="1"/>
</dbReference>
<reference evidence="2 3" key="1">
    <citation type="journal article" date="2018" name="Nat. Genet.">
        <title>The Rosa genome provides new insights in the design of modern roses.</title>
        <authorList>
            <person name="Bendahmane M."/>
        </authorList>
    </citation>
    <scope>NUCLEOTIDE SEQUENCE [LARGE SCALE GENOMIC DNA]</scope>
    <source>
        <strain evidence="3">cv. Old Blush</strain>
    </source>
</reference>
<dbReference type="SUPFAM" id="SSF56219">
    <property type="entry name" value="DNase I-like"/>
    <property type="match status" value="1"/>
</dbReference>
<evidence type="ECO:0000259" key="1">
    <source>
        <dbReference type="Pfam" id="PF03372"/>
    </source>
</evidence>
<dbReference type="GO" id="GO:0004527">
    <property type="term" value="F:exonuclease activity"/>
    <property type="evidence" value="ECO:0007669"/>
    <property type="project" value="UniProtKB-KW"/>
</dbReference>
<protein>
    <submittedName>
        <fullName evidence="2">Putative endonuclease/exonuclease/phosphatase</fullName>
    </submittedName>
</protein>
<dbReference type="PANTHER" id="PTHR33710">
    <property type="entry name" value="BNAC02G09200D PROTEIN"/>
    <property type="match status" value="1"/>
</dbReference>
<comment type="caution">
    <text evidence="2">The sequence shown here is derived from an EMBL/GenBank/DDBJ whole genome shotgun (WGS) entry which is preliminary data.</text>
</comment>
<dbReference type="Proteomes" id="UP000238479">
    <property type="component" value="Chromosome 5"/>
</dbReference>
<organism evidence="2 3">
    <name type="scientific">Rosa chinensis</name>
    <name type="common">China rose</name>
    <dbReference type="NCBI Taxonomy" id="74649"/>
    <lineage>
        <taxon>Eukaryota</taxon>
        <taxon>Viridiplantae</taxon>
        <taxon>Streptophyta</taxon>
        <taxon>Embryophyta</taxon>
        <taxon>Tracheophyta</taxon>
        <taxon>Spermatophyta</taxon>
        <taxon>Magnoliopsida</taxon>
        <taxon>eudicotyledons</taxon>
        <taxon>Gunneridae</taxon>
        <taxon>Pentapetalae</taxon>
        <taxon>rosids</taxon>
        <taxon>fabids</taxon>
        <taxon>Rosales</taxon>
        <taxon>Rosaceae</taxon>
        <taxon>Rosoideae</taxon>
        <taxon>Rosoideae incertae sedis</taxon>
        <taxon>Rosa</taxon>
    </lineage>
</organism>
<dbReference type="OMA" id="WNCINEC"/>